<dbReference type="InterPro" id="IPR032675">
    <property type="entry name" value="LRR_dom_sf"/>
</dbReference>
<dbReference type="SUPFAM" id="SSF52058">
    <property type="entry name" value="L domain-like"/>
    <property type="match status" value="1"/>
</dbReference>
<dbReference type="Pfam" id="PF12799">
    <property type="entry name" value="LRR_4"/>
    <property type="match status" value="1"/>
</dbReference>
<keyword evidence="5" id="KW-1185">Reference proteome</keyword>
<dbReference type="InterPro" id="IPR025875">
    <property type="entry name" value="Leu-rich_rpt_4"/>
</dbReference>
<dbReference type="OrthoDB" id="271226at2759"/>
<organism evidence="4 5">
    <name type="scientific">Aphis gossypii</name>
    <name type="common">Cotton aphid</name>
    <dbReference type="NCBI Taxonomy" id="80765"/>
    <lineage>
        <taxon>Eukaryota</taxon>
        <taxon>Metazoa</taxon>
        <taxon>Ecdysozoa</taxon>
        <taxon>Arthropoda</taxon>
        <taxon>Hexapoda</taxon>
        <taxon>Insecta</taxon>
        <taxon>Pterygota</taxon>
        <taxon>Neoptera</taxon>
        <taxon>Paraneoptera</taxon>
        <taxon>Hemiptera</taxon>
        <taxon>Sternorrhyncha</taxon>
        <taxon>Aphidomorpha</taxon>
        <taxon>Aphidoidea</taxon>
        <taxon>Aphididae</taxon>
        <taxon>Aphidini</taxon>
        <taxon>Aphis</taxon>
        <taxon>Aphis</taxon>
    </lineage>
</organism>
<reference evidence="4" key="1">
    <citation type="submission" date="2022-02" db="EMBL/GenBank/DDBJ databases">
        <authorList>
            <person name="King R."/>
        </authorList>
    </citation>
    <scope>NUCLEOTIDE SEQUENCE</scope>
</reference>
<keyword evidence="1" id="KW-0433">Leucine-rich repeat</keyword>
<dbReference type="PROSITE" id="PS51450">
    <property type="entry name" value="LRR"/>
    <property type="match status" value="4"/>
</dbReference>
<dbReference type="Proteomes" id="UP001154329">
    <property type="component" value="Chromosome 4"/>
</dbReference>
<dbReference type="GO" id="GO:0005737">
    <property type="term" value="C:cytoplasm"/>
    <property type="evidence" value="ECO:0007669"/>
    <property type="project" value="TreeGrafter"/>
</dbReference>
<reference evidence="4" key="2">
    <citation type="submission" date="2022-10" db="EMBL/GenBank/DDBJ databases">
        <authorList>
            <consortium name="ENA_rothamsted_submissions"/>
            <consortium name="culmorum"/>
            <person name="King R."/>
        </authorList>
    </citation>
    <scope>NUCLEOTIDE SEQUENCE</scope>
</reference>
<evidence type="ECO:0000256" key="2">
    <source>
        <dbReference type="ARBA" id="ARBA00022737"/>
    </source>
</evidence>
<protein>
    <recommendedName>
        <fullName evidence="6">Leucine-rich repeat-containing protein 23</fullName>
    </recommendedName>
</protein>
<dbReference type="PANTHER" id="PTHR15454">
    <property type="entry name" value="NISCHARIN RELATED"/>
    <property type="match status" value="1"/>
</dbReference>
<sequence length="387" mass="44122">MSDKNISGAASYEQLDSTRLKSVHSKLAVAEEDAYYNEASINNYGYEIDTEEGYPYPEECEEGFKFCKSKKKPYVQRSRSILEEDAFPEIVLTAAEARKCLNRIGQVGSGLIYAFVQIDIDHRSLTNIEEIINFKYLSFINVSHNNLSLDALDVLRELEYVVVVRADHNNVDSLCLSPMPYLQVLTLNSNRVSSLSGLKQPSLECLELNDNNISSLFQVSSRKYNKNYCNEEIACPNLSTLALSRNALDTVEEFVILSNQLRILYLSYNKITKLNGLGDLQNLSRLHLRGNQISDLDGFTDNLKYLSYLNLRENRLSDVEELNKLVCLKSLKTLVVSDNNFSNISIRSKVLKLLPWLERIDKGTVSKAEYESEKIDENEDQEDEEEE</sequence>
<feature type="compositionally biased region" description="Acidic residues" evidence="3">
    <location>
        <begin position="376"/>
        <end position="387"/>
    </location>
</feature>
<dbReference type="Gene3D" id="3.80.10.10">
    <property type="entry name" value="Ribonuclease Inhibitor"/>
    <property type="match status" value="2"/>
</dbReference>
<dbReference type="AlphaFoldDB" id="A0A9P0JGH7"/>
<evidence type="ECO:0000313" key="5">
    <source>
        <dbReference type="Proteomes" id="UP001154329"/>
    </source>
</evidence>
<dbReference type="InterPro" id="IPR001611">
    <property type="entry name" value="Leu-rich_rpt"/>
</dbReference>
<evidence type="ECO:0000256" key="3">
    <source>
        <dbReference type="SAM" id="MobiDB-lite"/>
    </source>
</evidence>
<gene>
    <name evidence="4" type="ORF">APHIGO_LOCUS11918</name>
</gene>
<evidence type="ECO:0008006" key="6">
    <source>
        <dbReference type="Google" id="ProtNLM"/>
    </source>
</evidence>
<proteinExistence type="predicted"/>
<accession>A0A9P0JGH7</accession>
<keyword evidence="2" id="KW-0677">Repeat</keyword>
<evidence type="ECO:0000313" key="4">
    <source>
        <dbReference type="EMBL" id="CAH1738614.1"/>
    </source>
</evidence>
<name>A0A9P0JGH7_APHGO</name>
<dbReference type="EMBL" id="OU899037">
    <property type="protein sequence ID" value="CAH1738614.1"/>
    <property type="molecule type" value="Genomic_DNA"/>
</dbReference>
<feature type="compositionally biased region" description="Basic and acidic residues" evidence="3">
    <location>
        <begin position="366"/>
        <end position="375"/>
    </location>
</feature>
<dbReference type="SMART" id="SM00365">
    <property type="entry name" value="LRR_SD22"/>
    <property type="match status" value="4"/>
</dbReference>
<dbReference type="PANTHER" id="PTHR15454:SF47">
    <property type="entry name" value="LEUCINE-RICH REPEAT-CONTAINING PROTEIN 23"/>
    <property type="match status" value="1"/>
</dbReference>
<evidence type="ECO:0000256" key="1">
    <source>
        <dbReference type="ARBA" id="ARBA00022614"/>
    </source>
</evidence>
<feature type="region of interest" description="Disordered" evidence="3">
    <location>
        <begin position="366"/>
        <end position="387"/>
    </location>
</feature>